<gene>
    <name evidence="2" type="ORF">CK203_054394</name>
</gene>
<reference evidence="2 3" key="1">
    <citation type="journal article" date="2018" name="PLoS Genet.">
        <title>Population sequencing reveals clonal diversity and ancestral inbreeding in the grapevine cultivar Chardonnay.</title>
        <authorList>
            <person name="Roach M.J."/>
            <person name="Johnson D.L."/>
            <person name="Bohlmann J."/>
            <person name="van Vuuren H.J."/>
            <person name="Jones S.J."/>
            <person name="Pretorius I.S."/>
            <person name="Schmidt S.A."/>
            <person name="Borneman A.R."/>
        </authorList>
    </citation>
    <scope>NUCLEOTIDE SEQUENCE [LARGE SCALE GENOMIC DNA]</scope>
    <source>
        <strain evidence="3">cv. Chardonnay</strain>
        <tissue evidence="2">Leaf</tissue>
    </source>
</reference>
<accession>A0A438GG65</accession>
<sequence>MPEYQETSIRVDRFFFPHLSTIFVYIIHFQNLKSIASMGFKSLVSLETLLLEDCPRLRSVVTKGGLPLMLAELQIKDCSILKGRCLKDRKRLAQDCRHPQCPNT</sequence>
<organism evidence="2 3">
    <name type="scientific">Vitis vinifera</name>
    <name type="common">Grape</name>
    <dbReference type="NCBI Taxonomy" id="29760"/>
    <lineage>
        <taxon>Eukaryota</taxon>
        <taxon>Viridiplantae</taxon>
        <taxon>Streptophyta</taxon>
        <taxon>Embryophyta</taxon>
        <taxon>Tracheophyta</taxon>
        <taxon>Spermatophyta</taxon>
        <taxon>Magnoliopsida</taxon>
        <taxon>eudicotyledons</taxon>
        <taxon>Gunneridae</taxon>
        <taxon>Pentapetalae</taxon>
        <taxon>rosids</taxon>
        <taxon>Vitales</taxon>
        <taxon>Vitaceae</taxon>
        <taxon>Viteae</taxon>
        <taxon>Vitis</taxon>
    </lineage>
</organism>
<dbReference type="AlphaFoldDB" id="A0A438GG65"/>
<dbReference type="Proteomes" id="UP000288805">
    <property type="component" value="Unassembled WGS sequence"/>
</dbReference>
<comment type="caution">
    <text evidence="2">The sequence shown here is derived from an EMBL/GenBank/DDBJ whole genome shotgun (WGS) entry which is preliminary data.</text>
</comment>
<evidence type="ECO:0000313" key="3">
    <source>
        <dbReference type="Proteomes" id="UP000288805"/>
    </source>
</evidence>
<dbReference type="EMBL" id="QGNW01000444">
    <property type="protein sequence ID" value="RVW71189.1"/>
    <property type="molecule type" value="Genomic_DNA"/>
</dbReference>
<protein>
    <recommendedName>
        <fullName evidence="4">Disease resistance protein</fullName>
    </recommendedName>
</protein>
<name>A0A438GG65_VITVI</name>
<evidence type="ECO:0008006" key="4">
    <source>
        <dbReference type="Google" id="ProtNLM"/>
    </source>
</evidence>
<keyword evidence="1" id="KW-0812">Transmembrane</keyword>
<evidence type="ECO:0000256" key="1">
    <source>
        <dbReference type="SAM" id="Phobius"/>
    </source>
</evidence>
<keyword evidence="1" id="KW-0472">Membrane</keyword>
<feature type="transmembrane region" description="Helical" evidence="1">
    <location>
        <begin position="14"/>
        <end position="32"/>
    </location>
</feature>
<proteinExistence type="predicted"/>
<keyword evidence="1" id="KW-1133">Transmembrane helix</keyword>
<evidence type="ECO:0000313" key="2">
    <source>
        <dbReference type="EMBL" id="RVW71189.1"/>
    </source>
</evidence>